<dbReference type="InterPro" id="IPR001647">
    <property type="entry name" value="HTH_TetR"/>
</dbReference>
<keyword evidence="3" id="KW-0804">Transcription</keyword>
<keyword evidence="1" id="KW-0805">Transcription regulation</keyword>
<dbReference type="PROSITE" id="PS50977">
    <property type="entry name" value="HTH_TETR_2"/>
    <property type="match status" value="1"/>
</dbReference>
<dbReference type="Pfam" id="PF00440">
    <property type="entry name" value="TetR_N"/>
    <property type="match status" value="1"/>
</dbReference>
<name>A0ABS5TKU5_9ACTN</name>
<keyword evidence="2 4" id="KW-0238">DNA-binding</keyword>
<evidence type="ECO:0000313" key="7">
    <source>
        <dbReference type="Proteomes" id="UP001197247"/>
    </source>
</evidence>
<evidence type="ECO:0000256" key="4">
    <source>
        <dbReference type="PROSITE-ProRule" id="PRU00335"/>
    </source>
</evidence>
<evidence type="ECO:0000256" key="2">
    <source>
        <dbReference type="ARBA" id="ARBA00023125"/>
    </source>
</evidence>
<feature type="DNA-binding region" description="H-T-H motif" evidence="4">
    <location>
        <begin position="34"/>
        <end position="53"/>
    </location>
</feature>
<evidence type="ECO:0000259" key="5">
    <source>
        <dbReference type="PROSITE" id="PS50977"/>
    </source>
</evidence>
<dbReference type="Gene3D" id="1.10.10.60">
    <property type="entry name" value="Homeodomain-like"/>
    <property type="match status" value="1"/>
</dbReference>
<comment type="caution">
    <text evidence="6">The sequence shown here is derived from an EMBL/GenBank/DDBJ whole genome shotgun (WGS) entry which is preliminary data.</text>
</comment>
<dbReference type="EMBL" id="JAHBAY010000009">
    <property type="protein sequence ID" value="MBT0771721.1"/>
    <property type="molecule type" value="Genomic_DNA"/>
</dbReference>
<dbReference type="Proteomes" id="UP001197247">
    <property type="component" value="Unassembled WGS sequence"/>
</dbReference>
<feature type="domain" description="HTH tetR-type" evidence="5">
    <location>
        <begin position="11"/>
        <end position="71"/>
    </location>
</feature>
<keyword evidence="7" id="KW-1185">Reference proteome</keyword>
<evidence type="ECO:0000256" key="3">
    <source>
        <dbReference type="ARBA" id="ARBA00023163"/>
    </source>
</evidence>
<evidence type="ECO:0000313" key="6">
    <source>
        <dbReference type="EMBL" id="MBT0771721.1"/>
    </source>
</evidence>
<accession>A0ABS5TKU5</accession>
<dbReference type="Gene3D" id="1.10.357.10">
    <property type="entry name" value="Tetracycline Repressor, domain 2"/>
    <property type="match status" value="1"/>
</dbReference>
<gene>
    <name evidence="6" type="ORF">KIH74_22465</name>
</gene>
<dbReference type="InterPro" id="IPR050109">
    <property type="entry name" value="HTH-type_TetR-like_transc_reg"/>
</dbReference>
<dbReference type="PANTHER" id="PTHR30055:SF238">
    <property type="entry name" value="MYCOFACTOCIN BIOSYNTHESIS TRANSCRIPTIONAL REGULATOR MFTR-RELATED"/>
    <property type="match status" value="1"/>
</dbReference>
<protein>
    <submittedName>
        <fullName evidence="6">TetR family transcriptional regulator</fullName>
    </submittedName>
</protein>
<sequence>MTRPLGGRPATTSAHELAQTAQRLFLERGFEAVTVEDIAAAAGVSRRTFFRYFSSKADVLWVETRAEDEAFLALLDQADPARPYDEVLTEAALEVMRITTPQKREWALNRARLVFSVPAVQAQLWSAFSGWRGAARTFAARQTRTEENGFFALAVGQALVAAMLTGSEFWVDNPGTELEDHLAQALSLFLPPDPRFVVQN</sequence>
<dbReference type="SUPFAM" id="SSF46689">
    <property type="entry name" value="Homeodomain-like"/>
    <property type="match status" value="1"/>
</dbReference>
<organism evidence="6 7">
    <name type="scientific">Kineosporia corallincola</name>
    <dbReference type="NCBI Taxonomy" id="2835133"/>
    <lineage>
        <taxon>Bacteria</taxon>
        <taxon>Bacillati</taxon>
        <taxon>Actinomycetota</taxon>
        <taxon>Actinomycetes</taxon>
        <taxon>Kineosporiales</taxon>
        <taxon>Kineosporiaceae</taxon>
        <taxon>Kineosporia</taxon>
    </lineage>
</organism>
<dbReference type="PROSITE" id="PS01081">
    <property type="entry name" value="HTH_TETR_1"/>
    <property type="match status" value="1"/>
</dbReference>
<dbReference type="RefSeq" id="WP_214158083.1">
    <property type="nucleotide sequence ID" value="NZ_JAHBAY010000009.1"/>
</dbReference>
<proteinExistence type="predicted"/>
<dbReference type="InterPro" id="IPR041347">
    <property type="entry name" value="MftR_C"/>
</dbReference>
<dbReference type="PRINTS" id="PR00455">
    <property type="entry name" value="HTHTETR"/>
</dbReference>
<dbReference type="PANTHER" id="PTHR30055">
    <property type="entry name" value="HTH-TYPE TRANSCRIPTIONAL REGULATOR RUTR"/>
    <property type="match status" value="1"/>
</dbReference>
<dbReference type="InterPro" id="IPR023772">
    <property type="entry name" value="DNA-bd_HTH_TetR-type_CS"/>
</dbReference>
<reference evidence="6 7" key="1">
    <citation type="submission" date="2021-05" db="EMBL/GenBank/DDBJ databases">
        <title>Kineosporia and Streptomyces sp. nov. two new marine actinobacteria isolated from Coral.</title>
        <authorList>
            <person name="Buangrab K."/>
            <person name="Sutthacheep M."/>
            <person name="Yeemin T."/>
            <person name="Harunari E."/>
            <person name="Igarashi Y."/>
            <person name="Kanchanasin P."/>
            <person name="Tanasupawat S."/>
            <person name="Phongsopitanun W."/>
        </authorList>
    </citation>
    <scope>NUCLEOTIDE SEQUENCE [LARGE SCALE GENOMIC DNA]</scope>
    <source>
        <strain evidence="6 7">J2-2</strain>
    </source>
</reference>
<evidence type="ECO:0000256" key="1">
    <source>
        <dbReference type="ARBA" id="ARBA00023015"/>
    </source>
</evidence>
<dbReference type="Pfam" id="PF17754">
    <property type="entry name" value="TetR_C_14"/>
    <property type="match status" value="1"/>
</dbReference>
<dbReference type="InterPro" id="IPR009057">
    <property type="entry name" value="Homeodomain-like_sf"/>
</dbReference>